<evidence type="ECO:0000313" key="3">
    <source>
        <dbReference type="Proteomes" id="UP000516134"/>
    </source>
</evidence>
<accession>A0ABX6SXR7</accession>
<organism evidence="2 3">
    <name type="scientific">Sphingomonas daechungensis</name>
    <dbReference type="NCBI Taxonomy" id="1176646"/>
    <lineage>
        <taxon>Bacteria</taxon>
        <taxon>Pseudomonadati</taxon>
        <taxon>Pseudomonadota</taxon>
        <taxon>Alphaproteobacteria</taxon>
        <taxon>Sphingomonadales</taxon>
        <taxon>Sphingomonadaceae</taxon>
        <taxon>Sphingomonas</taxon>
    </lineage>
</organism>
<reference evidence="2 3" key="1">
    <citation type="submission" date="2020-08" db="EMBL/GenBank/DDBJ databases">
        <title>Genome sequence of Sphingomonas daechungensis KACC 18115T.</title>
        <authorList>
            <person name="Hyun D.-W."/>
            <person name="Bae J.-W."/>
        </authorList>
    </citation>
    <scope>NUCLEOTIDE SEQUENCE [LARGE SCALE GENOMIC DNA]</scope>
    <source>
        <strain evidence="2 3">KACC 18115</strain>
    </source>
</reference>
<dbReference type="Pfam" id="PF07238">
    <property type="entry name" value="PilZ"/>
    <property type="match status" value="1"/>
</dbReference>
<feature type="domain" description="PilZ" evidence="1">
    <location>
        <begin position="2"/>
        <end position="53"/>
    </location>
</feature>
<dbReference type="EMBL" id="CP060780">
    <property type="protein sequence ID" value="QNP42392.1"/>
    <property type="molecule type" value="Genomic_DNA"/>
</dbReference>
<evidence type="ECO:0000259" key="1">
    <source>
        <dbReference type="Pfam" id="PF07238"/>
    </source>
</evidence>
<protein>
    <submittedName>
        <fullName evidence="2">PilZ domain-containing protein</fullName>
    </submittedName>
</protein>
<dbReference type="RefSeq" id="WP_187713825.1">
    <property type="nucleotide sequence ID" value="NZ_CP060780.1"/>
</dbReference>
<name>A0ABX6SXR7_9SPHN</name>
<proteinExistence type="predicted"/>
<dbReference type="InterPro" id="IPR009875">
    <property type="entry name" value="PilZ_domain"/>
</dbReference>
<sequence length="81" mass="8330">MTLQDISQGGASLAIDGPIDPSANVQLLLPDLPPVSGVVRWTSGATAGVSFNECVAFEKLAHWIQAHREAAPGAAPSSHQA</sequence>
<dbReference type="Proteomes" id="UP000516134">
    <property type="component" value="Chromosome"/>
</dbReference>
<evidence type="ECO:0000313" key="2">
    <source>
        <dbReference type="EMBL" id="QNP42392.1"/>
    </source>
</evidence>
<gene>
    <name evidence="2" type="ORF">H9L15_08685</name>
</gene>
<keyword evidence="3" id="KW-1185">Reference proteome</keyword>